<evidence type="ECO:0000313" key="2">
    <source>
        <dbReference type="Proteomes" id="UP000077755"/>
    </source>
</evidence>
<dbReference type="EMBL" id="CP093345">
    <property type="protein sequence ID" value="WOG92225.1"/>
    <property type="molecule type" value="Genomic_DNA"/>
</dbReference>
<dbReference type="Proteomes" id="UP000077755">
    <property type="component" value="Chromosome 3"/>
</dbReference>
<organism evidence="1 2">
    <name type="scientific">Daucus carota subsp. sativus</name>
    <name type="common">Carrot</name>
    <dbReference type="NCBI Taxonomy" id="79200"/>
    <lineage>
        <taxon>Eukaryota</taxon>
        <taxon>Viridiplantae</taxon>
        <taxon>Streptophyta</taxon>
        <taxon>Embryophyta</taxon>
        <taxon>Tracheophyta</taxon>
        <taxon>Spermatophyta</taxon>
        <taxon>Magnoliopsida</taxon>
        <taxon>eudicotyledons</taxon>
        <taxon>Gunneridae</taxon>
        <taxon>Pentapetalae</taxon>
        <taxon>asterids</taxon>
        <taxon>campanulids</taxon>
        <taxon>Apiales</taxon>
        <taxon>Apiaceae</taxon>
        <taxon>Apioideae</taxon>
        <taxon>Scandiceae</taxon>
        <taxon>Daucinae</taxon>
        <taxon>Daucus</taxon>
        <taxon>Daucus sect. Daucus</taxon>
    </lineage>
</organism>
<dbReference type="Gramene" id="KZN01418">
    <property type="protein sequence ID" value="KZN01418"/>
    <property type="gene ID" value="DCAR_010172"/>
</dbReference>
<name>A0A166AKT1_DAUCS</name>
<keyword evidence="2" id="KW-1185">Reference proteome</keyword>
<reference evidence="1" key="1">
    <citation type="journal article" date="2016" name="Nat. Genet.">
        <title>A high-quality carrot genome assembly provides new insights into carotenoid accumulation and asterid genome evolution.</title>
        <authorList>
            <person name="Iorizzo M."/>
            <person name="Ellison S."/>
            <person name="Senalik D."/>
            <person name="Zeng P."/>
            <person name="Satapoomin P."/>
            <person name="Huang J."/>
            <person name="Bowman M."/>
            <person name="Iovene M."/>
            <person name="Sanseverino W."/>
            <person name="Cavagnaro P."/>
            <person name="Yildiz M."/>
            <person name="Macko-Podgorni A."/>
            <person name="Moranska E."/>
            <person name="Grzebelus E."/>
            <person name="Grzebelus D."/>
            <person name="Ashrafi H."/>
            <person name="Zheng Z."/>
            <person name="Cheng S."/>
            <person name="Spooner D."/>
            <person name="Van Deynze A."/>
            <person name="Simon P."/>
        </authorList>
    </citation>
    <scope>NUCLEOTIDE SEQUENCE</scope>
    <source>
        <tissue evidence="1">Leaf</tissue>
    </source>
</reference>
<reference evidence="1" key="2">
    <citation type="submission" date="2022-03" db="EMBL/GenBank/DDBJ databases">
        <title>Draft title - Genomic analysis of global carrot germplasm unveils the trajectory of domestication and the origin of high carotenoid orange carrot.</title>
        <authorList>
            <person name="Iorizzo M."/>
            <person name="Ellison S."/>
            <person name="Senalik D."/>
            <person name="Macko-Podgorni A."/>
            <person name="Grzebelus D."/>
            <person name="Bostan H."/>
            <person name="Rolling W."/>
            <person name="Curaba J."/>
            <person name="Simon P."/>
        </authorList>
    </citation>
    <scope>NUCLEOTIDE SEQUENCE</scope>
    <source>
        <tissue evidence="1">Leaf</tissue>
    </source>
</reference>
<sequence length="55" mass="6656">MTWSLFTVLQFFTSTFLALWNAFSLSFVNKTVILLYQQKWNDELQYENHELEESC</sequence>
<gene>
    <name evidence="1" type="ORF">DCAR_0311488</name>
</gene>
<accession>A0A166AKT1</accession>
<proteinExistence type="predicted"/>
<protein>
    <submittedName>
        <fullName evidence="1">Uncharacterized protein</fullName>
    </submittedName>
</protein>
<evidence type="ECO:0000313" key="1">
    <source>
        <dbReference type="EMBL" id="WOG92225.1"/>
    </source>
</evidence>
<dbReference type="AlphaFoldDB" id="A0A166AKT1"/>